<dbReference type="PANTHER" id="PTHR44196">
    <property type="entry name" value="DEHYDROGENASE/REDUCTASE SDR FAMILY MEMBER 7B"/>
    <property type="match status" value="1"/>
</dbReference>
<evidence type="ECO:0000256" key="2">
    <source>
        <dbReference type="ARBA" id="ARBA00023002"/>
    </source>
</evidence>
<dbReference type="PANTHER" id="PTHR44196:SF1">
    <property type="entry name" value="DEHYDROGENASE_REDUCTASE SDR FAMILY MEMBER 7B"/>
    <property type="match status" value="1"/>
</dbReference>
<dbReference type="Pfam" id="PF00106">
    <property type="entry name" value="adh_short"/>
    <property type="match status" value="1"/>
</dbReference>
<dbReference type="InterPro" id="IPR057326">
    <property type="entry name" value="KR_dom"/>
</dbReference>
<dbReference type="InterPro" id="IPR036291">
    <property type="entry name" value="NAD(P)-bd_dom_sf"/>
</dbReference>
<feature type="domain" description="Ketoreductase" evidence="5">
    <location>
        <begin position="12"/>
        <end position="203"/>
    </location>
</feature>
<dbReference type="PROSITE" id="PS00061">
    <property type="entry name" value="ADH_SHORT"/>
    <property type="match status" value="1"/>
</dbReference>
<dbReference type="Proteomes" id="UP000663918">
    <property type="component" value="Chromosome"/>
</dbReference>
<keyword evidence="4" id="KW-1133">Transmembrane helix</keyword>
<dbReference type="EMBL" id="CP062222">
    <property type="protein sequence ID" value="QTC93028.1"/>
    <property type="molecule type" value="Genomic_DNA"/>
</dbReference>
<sequence length="484" mass="52027">MAKPTLKPLNRQSIVITGATSGIGLATARRAARGGACVFLIARGEKDLRLLCEELQGTGARVAWAAADVADYDALAEAADKCRRLFGGFDTWINNAGVSVLGSVLETTLEDQRRLFETNYWGVVNGSTIAAEHLRGRPGGGAIVNVGSTLSDAPSPIRGAYSASKHAVKGFTNALRMELLRDARKGGAPISLSLVKPAAVDSPYDRHARNLVGYAANIPQPVYATHVVADAILWCATHPMREITVGGGGRLIASFYSALPGIAEPLFARFAPVLKRDRGSDYEPYEDGLYDASDDGLDEEVYYPMVRQFSVLAEARKHPGITAGSVALVAVAAVATVLLTQRTGPTRYRVLRDRLDPRGWIDAEALRHRFEDIQRGLSESAEDFGHRAEEFGDDARHQAQKLFKRGKKAVSPGKRAKYAKAARGYAEDAGKAARRYADVGGQYAKDHAREGGALLAVATIAAAIGAAALESRRPDSRVRRFAKF</sequence>
<dbReference type="GO" id="GO:0016491">
    <property type="term" value="F:oxidoreductase activity"/>
    <property type="evidence" value="ECO:0007669"/>
    <property type="project" value="UniProtKB-KW"/>
</dbReference>
<dbReference type="Gene3D" id="3.40.50.720">
    <property type="entry name" value="NAD(P)-binding Rossmann-like Domain"/>
    <property type="match status" value="1"/>
</dbReference>
<keyword evidence="2" id="KW-0560">Oxidoreductase</keyword>
<dbReference type="GO" id="GO:0016020">
    <property type="term" value="C:membrane"/>
    <property type="evidence" value="ECO:0007669"/>
    <property type="project" value="TreeGrafter"/>
</dbReference>
<dbReference type="InterPro" id="IPR020904">
    <property type="entry name" value="Sc_DH/Rdtase_CS"/>
</dbReference>
<dbReference type="SUPFAM" id="SSF51735">
    <property type="entry name" value="NAD(P)-binding Rossmann-fold domains"/>
    <property type="match status" value="1"/>
</dbReference>
<evidence type="ECO:0000259" key="5">
    <source>
        <dbReference type="SMART" id="SM00822"/>
    </source>
</evidence>
<protein>
    <submittedName>
        <fullName evidence="6">SDR family NAD(P)-dependent oxidoreductase</fullName>
    </submittedName>
</protein>
<evidence type="ECO:0000256" key="4">
    <source>
        <dbReference type="SAM" id="Phobius"/>
    </source>
</evidence>
<proteinExistence type="inferred from homology"/>
<keyword evidence="4" id="KW-0812">Transmembrane</keyword>
<keyword evidence="7" id="KW-1185">Reference proteome</keyword>
<accession>A0A975C387</accession>
<reference evidence="6" key="1">
    <citation type="submission" date="2020-09" db="EMBL/GenBank/DDBJ databases">
        <title>Brevundimonas sp. LVF2 isolated from a puddle in Goettingen, Germany.</title>
        <authorList>
            <person name="Friedrich I."/>
            <person name="Klassen A."/>
            <person name="Hannes N."/>
            <person name="Schneider D."/>
            <person name="Hertel R."/>
            <person name="Daniel R."/>
        </authorList>
    </citation>
    <scope>NUCLEOTIDE SEQUENCE</scope>
    <source>
        <strain evidence="6">LVF2</strain>
    </source>
</reference>
<feature type="transmembrane region" description="Helical" evidence="4">
    <location>
        <begin position="320"/>
        <end position="339"/>
    </location>
</feature>
<dbReference type="PRINTS" id="PR00080">
    <property type="entry name" value="SDRFAMILY"/>
</dbReference>
<dbReference type="NCBIfam" id="NF005495">
    <property type="entry name" value="PRK07109.1"/>
    <property type="match status" value="1"/>
</dbReference>
<evidence type="ECO:0000313" key="6">
    <source>
        <dbReference type="EMBL" id="QTC93028.1"/>
    </source>
</evidence>
<evidence type="ECO:0000256" key="3">
    <source>
        <dbReference type="RuleBase" id="RU000363"/>
    </source>
</evidence>
<dbReference type="RefSeq" id="WP_207932306.1">
    <property type="nucleotide sequence ID" value="NZ_CP062222.1"/>
</dbReference>
<feature type="transmembrane region" description="Helical" evidence="4">
    <location>
        <begin position="452"/>
        <end position="469"/>
    </location>
</feature>
<evidence type="ECO:0000313" key="7">
    <source>
        <dbReference type="Proteomes" id="UP000663918"/>
    </source>
</evidence>
<keyword evidence="4" id="KW-0472">Membrane</keyword>
<dbReference type="KEGG" id="bgoe:IFJ75_09390"/>
<dbReference type="InterPro" id="IPR002347">
    <property type="entry name" value="SDR_fam"/>
</dbReference>
<name>A0A975C387_9CAUL</name>
<dbReference type="PRINTS" id="PR00081">
    <property type="entry name" value="GDHRDH"/>
</dbReference>
<evidence type="ECO:0000256" key="1">
    <source>
        <dbReference type="ARBA" id="ARBA00006484"/>
    </source>
</evidence>
<organism evidence="6 7">
    <name type="scientific">Brevundimonas goettingensis</name>
    <dbReference type="NCBI Taxonomy" id="2774190"/>
    <lineage>
        <taxon>Bacteria</taxon>
        <taxon>Pseudomonadati</taxon>
        <taxon>Pseudomonadota</taxon>
        <taxon>Alphaproteobacteria</taxon>
        <taxon>Caulobacterales</taxon>
        <taxon>Caulobacteraceae</taxon>
        <taxon>Brevundimonas</taxon>
    </lineage>
</organism>
<gene>
    <name evidence="6" type="ORF">IFJ75_09390</name>
</gene>
<dbReference type="SMART" id="SM00822">
    <property type="entry name" value="PKS_KR"/>
    <property type="match status" value="1"/>
</dbReference>
<comment type="similarity">
    <text evidence="1 3">Belongs to the short-chain dehydrogenases/reductases (SDR) family.</text>
</comment>
<dbReference type="AlphaFoldDB" id="A0A975C387"/>